<sequence length="128" mass="14162">MAQFVGRWKMESYDPNIEEFMTASNTPDAMKSVLISEFAKGSTFMYDYSRTGTTWNMKTITPFGELENTFPEGQPTASKLVDGRDVTTVITVDGNKLVEKATGVDVTVVAERTVSGDTMTSKYSCKIM</sequence>
<dbReference type="RefSeq" id="XP_005101673.1">
    <property type="nucleotide sequence ID" value="XM_005101616.1"/>
</dbReference>
<reference evidence="2" key="1">
    <citation type="submission" date="2025-08" db="UniProtKB">
        <authorList>
            <consortium name="RefSeq"/>
        </authorList>
    </citation>
    <scope>IDENTIFICATION</scope>
</reference>
<name>A0ABM0JUB6_APLCA</name>
<dbReference type="Gene3D" id="2.40.128.20">
    <property type="match status" value="1"/>
</dbReference>
<gene>
    <name evidence="2" type="primary">LOC101847737</name>
</gene>
<evidence type="ECO:0000313" key="1">
    <source>
        <dbReference type="Proteomes" id="UP000694888"/>
    </source>
</evidence>
<dbReference type="Proteomes" id="UP000694888">
    <property type="component" value="Unplaced"/>
</dbReference>
<dbReference type="GeneID" id="101847737"/>
<proteinExistence type="predicted"/>
<dbReference type="InterPro" id="IPR012674">
    <property type="entry name" value="Calycin"/>
</dbReference>
<dbReference type="SUPFAM" id="SSF50814">
    <property type="entry name" value="Lipocalins"/>
    <property type="match status" value="1"/>
</dbReference>
<dbReference type="CDD" id="cd00742">
    <property type="entry name" value="FABP"/>
    <property type="match status" value="1"/>
</dbReference>
<organism evidence="1 2">
    <name type="scientific">Aplysia californica</name>
    <name type="common">California sea hare</name>
    <dbReference type="NCBI Taxonomy" id="6500"/>
    <lineage>
        <taxon>Eukaryota</taxon>
        <taxon>Metazoa</taxon>
        <taxon>Spiralia</taxon>
        <taxon>Lophotrochozoa</taxon>
        <taxon>Mollusca</taxon>
        <taxon>Gastropoda</taxon>
        <taxon>Heterobranchia</taxon>
        <taxon>Euthyneura</taxon>
        <taxon>Tectipleura</taxon>
        <taxon>Aplysiida</taxon>
        <taxon>Aplysioidea</taxon>
        <taxon>Aplysiidae</taxon>
        <taxon>Aplysia</taxon>
    </lineage>
</organism>
<accession>A0ABM0JUB6</accession>
<evidence type="ECO:0000313" key="2">
    <source>
        <dbReference type="RefSeq" id="XP_005101673.1"/>
    </source>
</evidence>
<keyword evidence="1" id="KW-1185">Reference proteome</keyword>
<protein>
    <submittedName>
        <fullName evidence="2">Fatty acid-binding protein type 2</fullName>
    </submittedName>
</protein>